<feature type="compositionally biased region" description="Low complexity" evidence="1">
    <location>
        <begin position="366"/>
        <end position="381"/>
    </location>
</feature>
<dbReference type="Pfam" id="PF19280">
    <property type="entry name" value="CERK_C"/>
    <property type="match status" value="1"/>
</dbReference>
<reference evidence="3" key="1">
    <citation type="submission" date="2017-08" db="EMBL/GenBank/DDBJ databases">
        <authorList>
            <person name="Polle J.E."/>
            <person name="Barry K."/>
            <person name="Cushman J."/>
            <person name="Schmutz J."/>
            <person name="Tran D."/>
            <person name="Hathwaick L.T."/>
            <person name="Yim W.C."/>
            <person name="Jenkins J."/>
            <person name="Mckie-Krisberg Z.M."/>
            <person name="Prochnik S."/>
            <person name="Lindquist E."/>
            <person name="Dockter R.B."/>
            <person name="Adam C."/>
            <person name="Molina H."/>
            <person name="Bunkerborg J."/>
            <person name="Jin E."/>
            <person name="Buchheim M."/>
            <person name="Magnuson J."/>
        </authorList>
    </citation>
    <scope>NUCLEOTIDE SEQUENCE</scope>
    <source>
        <strain evidence="3">CCAP 19/18</strain>
    </source>
</reference>
<evidence type="ECO:0000313" key="3">
    <source>
        <dbReference type="EMBL" id="KAF5838128.1"/>
    </source>
</evidence>
<dbReference type="InterPro" id="IPR045363">
    <property type="entry name" value="CERK_C"/>
</dbReference>
<dbReference type="SUPFAM" id="SSF111331">
    <property type="entry name" value="NAD kinase/diacylglycerol kinase-like"/>
    <property type="match status" value="1"/>
</dbReference>
<dbReference type="InterPro" id="IPR016064">
    <property type="entry name" value="NAD/diacylglycerol_kinase_sf"/>
</dbReference>
<name>A0ABQ7GU31_DUNSA</name>
<feature type="region of interest" description="Disordered" evidence="1">
    <location>
        <begin position="192"/>
        <end position="242"/>
    </location>
</feature>
<feature type="region of interest" description="Disordered" evidence="1">
    <location>
        <begin position="318"/>
        <end position="537"/>
    </location>
</feature>
<dbReference type="PANTHER" id="PTHR12358:SF54">
    <property type="entry name" value="SPHINGOSINE KINASE RELATED PROTEIN"/>
    <property type="match status" value="1"/>
</dbReference>
<dbReference type="PANTHER" id="PTHR12358">
    <property type="entry name" value="SPHINGOSINE KINASE"/>
    <property type="match status" value="1"/>
</dbReference>
<gene>
    <name evidence="3" type="ORF">DUNSADRAFT_3378</name>
</gene>
<dbReference type="InterPro" id="IPR050187">
    <property type="entry name" value="Lipid_Phosphate_FormReg"/>
</dbReference>
<feature type="compositionally biased region" description="Pro residues" evidence="1">
    <location>
        <begin position="332"/>
        <end position="347"/>
    </location>
</feature>
<proteinExistence type="predicted"/>
<feature type="compositionally biased region" description="Basic and acidic residues" evidence="1">
    <location>
        <begin position="204"/>
        <end position="214"/>
    </location>
</feature>
<dbReference type="Pfam" id="PF00781">
    <property type="entry name" value="DAGK_cat"/>
    <property type="match status" value="1"/>
</dbReference>
<dbReference type="EMBL" id="MU069590">
    <property type="protein sequence ID" value="KAF5838128.1"/>
    <property type="molecule type" value="Genomic_DNA"/>
</dbReference>
<dbReference type="Gene3D" id="3.40.50.10330">
    <property type="entry name" value="Probable inorganic polyphosphate/atp-NAD kinase, domain 1"/>
    <property type="match status" value="1"/>
</dbReference>
<protein>
    <submittedName>
        <fullName evidence="3">ATP-NAD kinase-like domain-containing protein</fullName>
    </submittedName>
</protein>
<comment type="caution">
    <text evidence="3">The sequence shown here is derived from an EMBL/GenBank/DDBJ whole genome shotgun (WGS) entry which is preliminary data.</text>
</comment>
<accession>A0ABQ7GU31</accession>
<dbReference type="InterPro" id="IPR001206">
    <property type="entry name" value="Diacylglycerol_kinase_cat_dom"/>
</dbReference>
<feature type="compositionally biased region" description="Polar residues" evidence="1">
    <location>
        <begin position="483"/>
        <end position="494"/>
    </location>
</feature>
<keyword evidence="4" id="KW-1185">Reference proteome</keyword>
<organism evidence="3 4">
    <name type="scientific">Dunaliella salina</name>
    <name type="common">Green alga</name>
    <name type="synonym">Protococcus salinus</name>
    <dbReference type="NCBI Taxonomy" id="3046"/>
    <lineage>
        <taxon>Eukaryota</taxon>
        <taxon>Viridiplantae</taxon>
        <taxon>Chlorophyta</taxon>
        <taxon>core chlorophytes</taxon>
        <taxon>Chlorophyceae</taxon>
        <taxon>CS clade</taxon>
        <taxon>Chlamydomonadales</taxon>
        <taxon>Dunaliellaceae</taxon>
        <taxon>Dunaliella</taxon>
    </lineage>
</organism>
<dbReference type="PROSITE" id="PS50146">
    <property type="entry name" value="DAGK"/>
    <property type="match status" value="1"/>
</dbReference>
<evidence type="ECO:0000259" key="2">
    <source>
        <dbReference type="PROSITE" id="PS50146"/>
    </source>
</evidence>
<dbReference type="InterPro" id="IPR017438">
    <property type="entry name" value="ATP-NAD_kinase_N"/>
</dbReference>
<evidence type="ECO:0000256" key="1">
    <source>
        <dbReference type="SAM" id="MobiDB-lite"/>
    </source>
</evidence>
<dbReference type="Gene3D" id="2.60.200.40">
    <property type="match status" value="1"/>
</dbReference>
<evidence type="ECO:0000313" key="4">
    <source>
        <dbReference type="Proteomes" id="UP000815325"/>
    </source>
</evidence>
<feature type="domain" description="DAGKc" evidence="2">
    <location>
        <begin position="89"/>
        <end position="170"/>
    </location>
</feature>
<feature type="compositionally biased region" description="Polar residues" evidence="1">
    <location>
        <begin position="416"/>
        <end position="428"/>
    </location>
</feature>
<feature type="compositionally biased region" description="Basic and acidic residues" evidence="1">
    <location>
        <begin position="509"/>
        <end position="525"/>
    </location>
</feature>
<sequence length="710" mass="74558">MKPFLWDAGSGCLDEPFQTTVHEQAFTYKGVKVRVKSTPNILSWKPAAGSTACCVELPTRRKKLPYDEILGVWQVPHARSCDMGLCPCGVVAVGGDGVFQECVMGLMEQRALGGSHLAAASRIRVGHIPGGSTDAVACSLHGTRCPETAALHVALGDRLPLDVANIACRPSAQEARGAEAAAAAMPFHSGLQWPTAGKANGTRGKGEGEEELLRHSASTTRSAGTGGSDTEKQAMWMGGPGPKHSSPSMPLLLYCRHSVLGKHGYDFAGFIQLVKLQSYRLQILYKPSAQSLRADAQDVCSYKCEVCRLAGLSMLDQAQDPCEPPSSGTPTKPGPGSAPRPPLPPSLSVPLAPTNPRTGQSPFAKGPRSPSPSRHGSSPSPTCIHSPSYQAPALGASPPISPSPAPIHLHHHHSMYASNIGKTSNATNGLPRGRSDSDLRGSSSRSIRELPAAASACGMGQAGPGLKGDSSPMDGLLSDYGEGSSNRGQDSSSPGKFAHSDGSASPFLGREKGHAGRGEAQRLLEESGVSSSNAQTGCCEGGMHRLHEHPDGGPLTESGWIATVGEYVSVMAVATPCRSDMTKRGIVPNGHLSDGRIYLILVSKCNRLDYLRFLIRLSSKGLEDNCFPFVKIIPVTSVVINPLPPTPTSPLYANLLGRCCPPPSDLHICSGESAWNVDGELLPHNAVRIGIMRGAVEVFARGVELVAPSL</sequence>
<dbReference type="Proteomes" id="UP000815325">
    <property type="component" value="Unassembled WGS sequence"/>
</dbReference>